<dbReference type="RefSeq" id="WP_188929961.1">
    <property type="nucleotide sequence ID" value="NZ_BMJC01000001.1"/>
</dbReference>
<reference evidence="1" key="2">
    <citation type="submission" date="2020-09" db="EMBL/GenBank/DDBJ databases">
        <authorList>
            <person name="Sun Q."/>
            <person name="Zhou Y."/>
        </authorList>
    </citation>
    <scope>NUCLEOTIDE SEQUENCE</scope>
    <source>
        <strain evidence="1">CGMCC 1.15448</strain>
    </source>
</reference>
<name>A0A8J2XS34_9BACT</name>
<protein>
    <submittedName>
        <fullName evidence="1">Uncharacterized protein</fullName>
    </submittedName>
</protein>
<gene>
    <name evidence="1" type="ORF">GCM10011511_14300</name>
</gene>
<evidence type="ECO:0000313" key="1">
    <source>
        <dbReference type="EMBL" id="GGA92053.1"/>
    </source>
</evidence>
<dbReference type="EMBL" id="BMJC01000001">
    <property type="protein sequence ID" value="GGA92053.1"/>
    <property type="molecule type" value="Genomic_DNA"/>
</dbReference>
<accession>A0A8J2XS34</accession>
<proteinExistence type="predicted"/>
<sequence>MDRQYLLPGIDPSTGIVPGTINPYIGPGIRFEPVVNPQNIPQQHQYYMHRFWFEFDIKLAFGYPPGIGIGCGVTATSYEDALGIIDEKIFSYVKRPPIKEMVEDVDINTLDQGHIIPNMKSPMYRGIWFPLGYD</sequence>
<dbReference type="AlphaFoldDB" id="A0A8J2XS34"/>
<keyword evidence="2" id="KW-1185">Reference proteome</keyword>
<comment type="caution">
    <text evidence="1">The sequence shown here is derived from an EMBL/GenBank/DDBJ whole genome shotgun (WGS) entry which is preliminary data.</text>
</comment>
<evidence type="ECO:0000313" key="2">
    <source>
        <dbReference type="Proteomes" id="UP000607559"/>
    </source>
</evidence>
<reference evidence="1" key="1">
    <citation type="journal article" date="2014" name="Int. J. Syst. Evol. Microbiol.">
        <title>Complete genome sequence of Corynebacterium casei LMG S-19264T (=DSM 44701T), isolated from a smear-ripened cheese.</title>
        <authorList>
            <consortium name="US DOE Joint Genome Institute (JGI-PGF)"/>
            <person name="Walter F."/>
            <person name="Albersmeier A."/>
            <person name="Kalinowski J."/>
            <person name="Ruckert C."/>
        </authorList>
    </citation>
    <scope>NUCLEOTIDE SEQUENCE</scope>
    <source>
        <strain evidence="1">CGMCC 1.15448</strain>
    </source>
</reference>
<organism evidence="1 2">
    <name type="scientific">Puia dinghuensis</name>
    <dbReference type="NCBI Taxonomy" id="1792502"/>
    <lineage>
        <taxon>Bacteria</taxon>
        <taxon>Pseudomonadati</taxon>
        <taxon>Bacteroidota</taxon>
        <taxon>Chitinophagia</taxon>
        <taxon>Chitinophagales</taxon>
        <taxon>Chitinophagaceae</taxon>
        <taxon>Puia</taxon>
    </lineage>
</organism>
<dbReference type="Proteomes" id="UP000607559">
    <property type="component" value="Unassembled WGS sequence"/>
</dbReference>